<protein>
    <submittedName>
        <fullName evidence="1">Uncharacterized protein</fullName>
    </submittedName>
</protein>
<reference evidence="1" key="2">
    <citation type="journal article" date="2015" name="Data Brief">
        <title>Shoot transcriptome of the giant reed, Arundo donax.</title>
        <authorList>
            <person name="Barrero R.A."/>
            <person name="Guerrero F.D."/>
            <person name="Moolhuijzen P."/>
            <person name="Goolsby J.A."/>
            <person name="Tidwell J."/>
            <person name="Bellgard S.E."/>
            <person name="Bellgard M.I."/>
        </authorList>
    </citation>
    <scope>NUCLEOTIDE SEQUENCE</scope>
    <source>
        <tissue evidence="1">Shoot tissue taken approximately 20 cm above the soil surface</tissue>
    </source>
</reference>
<accession>A0A0A9CG95</accession>
<dbReference type="EMBL" id="GBRH01222556">
    <property type="protein sequence ID" value="JAD75339.1"/>
    <property type="molecule type" value="Transcribed_RNA"/>
</dbReference>
<reference evidence="1" key="1">
    <citation type="submission" date="2014-09" db="EMBL/GenBank/DDBJ databases">
        <authorList>
            <person name="Magalhaes I.L.F."/>
            <person name="Oliveira U."/>
            <person name="Santos F.R."/>
            <person name="Vidigal T.H.D.A."/>
            <person name="Brescovit A.D."/>
            <person name="Santos A.J."/>
        </authorList>
    </citation>
    <scope>NUCLEOTIDE SEQUENCE</scope>
    <source>
        <tissue evidence="1">Shoot tissue taken approximately 20 cm above the soil surface</tissue>
    </source>
</reference>
<organism evidence="1">
    <name type="scientific">Arundo donax</name>
    <name type="common">Giant reed</name>
    <name type="synonym">Donax arundinaceus</name>
    <dbReference type="NCBI Taxonomy" id="35708"/>
    <lineage>
        <taxon>Eukaryota</taxon>
        <taxon>Viridiplantae</taxon>
        <taxon>Streptophyta</taxon>
        <taxon>Embryophyta</taxon>
        <taxon>Tracheophyta</taxon>
        <taxon>Spermatophyta</taxon>
        <taxon>Magnoliopsida</taxon>
        <taxon>Liliopsida</taxon>
        <taxon>Poales</taxon>
        <taxon>Poaceae</taxon>
        <taxon>PACMAD clade</taxon>
        <taxon>Arundinoideae</taxon>
        <taxon>Arundineae</taxon>
        <taxon>Arundo</taxon>
    </lineage>
</organism>
<sequence>MPPLSKMPGSSMSISEGASCSSRFRFLLSTSLPLDPISEFFVSTSIFYL</sequence>
<evidence type="ECO:0000313" key="1">
    <source>
        <dbReference type="EMBL" id="JAD75339.1"/>
    </source>
</evidence>
<name>A0A0A9CG95_ARUDO</name>
<dbReference type="AlphaFoldDB" id="A0A0A9CG95"/>
<proteinExistence type="predicted"/>